<protein>
    <submittedName>
        <fullName evidence="7">Sigma-54-dependent transcriptional regulator</fullName>
    </submittedName>
</protein>
<dbReference type="Pfam" id="PF00874">
    <property type="entry name" value="PRD"/>
    <property type="match status" value="1"/>
</dbReference>
<feature type="domain" description="Sigma-54 factor interaction" evidence="4">
    <location>
        <begin position="107"/>
        <end position="341"/>
    </location>
</feature>
<dbReference type="GO" id="GO:0016020">
    <property type="term" value="C:membrane"/>
    <property type="evidence" value="ECO:0007669"/>
    <property type="project" value="InterPro"/>
</dbReference>
<evidence type="ECO:0000256" key="2">
    <source>
        <dbReference type="ARBA" id="ARBA00022741"/>
    </source>
</evidence>
<sequence length="912" mass="103663">MRSVVLKDDICAFLAKETHFFCFEHLDTFHTAQSMSQLFDVKRNTVSHYLNQLVEENKLIKINTRPVYFLHRAVFEERFFTVDESVFSTAQSLKDYPNRQKDIFAGLIGEKSSLKTVIEKLNTAIYYPPVGLSVMLHGPTGCGKSMLAQLAWKQAINRQILSPGAPFITFNCAQYSHNPELLSSYLFGYVKGAFTGADKNTDGVLQQAHGGILFLDEVHRLHAESQEKLFSFMDTGRFHRMGDSEREHSAQVRLIFATTVAPKSHFLDTFIRRIPLSIAIPSLEERGNAEKRQFIHSFFREESRQLQRNITLSPQVVEVLQQKVYVGNIGELKNTITCICASQYAKSAPGQPIDLRLKDLPETFSFQGLSSERALLEKFITITPTTELRDLISYPLPLSRFIDDFWDKLLAISPQQDADSFLPAVCNEVEQLFDKIIFCETAKNEHHQIYFTLNTLQDIARQTGSRNPISFNGNRLYGLAWYLFSQSQCNKIRNTTQKKVLESLYQYLIQHLPDENLIARKLSVLIEHRLDMTIDREDEIFFTLFLKSMNMVIGPPRTRSVILAHGYATASSIANVVNRMLGTTIFASFDMPIDTSIKDIGNNIQQYIHDNDMSRGLVILVDMGSLTEIYSELSKSIHFPVAIINNVSTAVALHVGELLMNNASLESIVNEVDAHQKNDSKIIYSEQLKRPIIITSCYTGIGTAHHLQRLLEESIPKEVGVDVIAYDHQLLQSASSQQSLLQFYDVLAVVGTADPSIPFIPYISLDDLIIGRGDIRLDTVFRDVADSTMIQTINDKLVHNFSLKRVISQLTILDTGKILEHLDTCISTLEMLIKKRLENQKKINLYVHVSCMLERLIRQAPVDNIPEHEQLQQCQKELLCMIQNAFSVIEDIYSVTIPLSEIRYIYDIIVAD</sequence>
<dbReference type="Proteomes" id="UP000839885">
    <property type="component" value="Unassembled WGS sequence"/>
</dbReference>
<feature type="domain" description="PRD" evidence="6">
    <location>
        <begin position="813"/>
        <end position="912"/>
    </location>
</feature>
<dbReference type="PROSITE" id="PS00676">
    <property type="entry name" value="SIGMA54_INTERACT_2"/>
    <property type="match status" value="1"/>
</dbReference>
<dbReference type="Pfam" id="PF00158">
    <property type="entry name" value="Sigma54_activat"/>
    <property type="match status" value="1"/>
</dbReference>
<dbReference type="SUPFAM" id="SSF52540">
    <property type="entry name" value="P-loop containing nucleoside triphosphate hydrolases"/>
    <property type="match status" value="1"/>
</dbReference>
<reference evidence="7" key="1">
    <citation type="submission" date="2018-06" db="EMBL/GenBank/DDBJ databases">
        <authorList>
            <person name="Ashton P.M."/>
            <person name="Dallman T."/>
            <person name="Nair S."/>
            <person name="De Pinna E."/>
            <person name="Peters T."/>
            <person name="Grant K."/>
        </authorList>
    </citation>
    <scope>NUCLEOTIDE SEQUENCE [LARGE SCALE GENOMIC DNA]</scope>
    <source>
        <strain evidence="7">160804</strain>
    </source>
</reference>
<evidence type="ECO:0000259" key="4">
    <source>
        <dbReference type="PROSITE" id="PS50045"/>
    </source>
</evidence>
<dbReference type="PANTHER" id="PTHR32071:SF38">
    <property type="entry name" value="PSP OPERON TRANSCRIPTIONAL ACTIVATOR"/>
    <property type="match status" value="1"/>
</dbReference>
<proteinExistence type="predicted"/>
<dbReference type="PROSITE" id="PS50045">
    <property type="entry name" value="SIGMA54_INTERACT_4"/>
    <property type="match status" value="1"/>
</dbReference>
<dbReference type="InterPro" id="IPR058031">
    <property type="entry name" value="AAA_lid_NorR"/>
</dbReference>
<gene>
    <name evidence="7" type="ORF">DQK32_21325</name>
</gene>
<dbReference type="SUPFAM" id="SSF53062">
    <property type="entry name" value="PTS system fructose IIA component-like"/>
    <property type="match status" value="1"/>
</dbReference>
<dbReference type="InterPro" id="IPR002078">
    <property type="entry name" value="Sigma_54_int"/>
</dbReference>
<name>A0A5U9VRS4_SALNE</name>
<feature type="domain" description="PTS EIIA type-4" evidence="5">
    <location>
        <begin position="557"/>
        <end position="682"/>
    </location>
</feature>
<dbReference type="Gene3D" id="1.10.8.60">
    <property type="match status" value="1"/>
</dbReference>
<keyword evidence="3" id="KW-0067">ATP-binding</keyword>
<dbReference type="InterPro" id="IPR025943">
    <property type="entry name" value="Sigma_54_int_dom_ATP-bd_2"/>
</dbReference>
<dbReference type="InterPro" id="IPR003593">
    <property type="entry name" value="AAA+_ATPase"/>
</dbReference>
<dbReference type="CDD" id="cd00009">
    <property type="entry name" value="AAA"/>
    <property type="match status" value="1"/>
</dbReference>
<evidence type="ECO:0000259" key="6">
    <source>
        <dbReference type="PROSITE" id="PS51372"/>
    </source>
</evidence>
<dbReference type="Pfam" id="PF03610">
    <property type="entry name" value="EIIA-man"/>
    <property type="match status" value="1"/>
</dbReference>
<dbReference type="InterPro" id="IPR004701">
    <property type="entry name" value="PTS_EIIA_man-typ"/>
</dbReference>
<dbReference type="AlphaFoldDB" id="A0A5U9VRS4"/>
<keyword evidence="1" id="KW-0808">Transferase</keyword>
<keyword evidence="2" id="KW-0547">Nucleotide-binding</keyword>
<comment type="caution">
    <text evidence="7">The sequence shown here is derived from an EMBL/GenBank/DDBJ whole genome shotgun (WGS) entry which is preliminary data.</text>
</comment>
<organism evidence="7">
    <name type="scientific">Salmonella newport</name>
    <dbReference type="NCBI Taxonomy" id="108619"/>
    <lineage>
        <taxon>Bacteria</taxon>
        <taxon>Pseudomonadati</taxon>
        <taxon>Pseudomonadota</taxon>
        <taxon>Gammaproteobacteria</taxon>
        <taxon>Enterobacterales</taxon>
        <taxon>Enterobacteriaceae</taxon>
        <taxon>Salmonella</taxon>
    </lineage>
</organism>
<dbReference type="GO" id="GO:0016740">
    <property type="term" value="F:transferase activity"/>
    <property type="evidence" value="ECO:0007669"/>
    <property type="project" value="UniProtKB-KW"/>
</dbReference>
<dbReference type="EMBL" id="AAGVNP010000151">
    <property type="protein sequence ID" value="EBS4548396.1"/>
    <property type="molecule type" value="Genomic_DNA"/>
</dbReference>
<dbReference type="InterPro" id="IPR036662">
    <property type="entry name" value="PTS_EIIA_man-typ_sf"/>
</dbReference>
<dbReference type="PROSITE" id="PS51372">
    <property type="entry name" value="PRD_2"/>
    <property type="match status" value="1"/>
</dbReference>
<dbReference type="InterPro" id="IPR027417">
    <property type="entry name" value="P-loop_NTPase"/>
</dbReference>
<dbReference type="InterPro" id="IPR036634">
    <property type="entry name" value="PRD_sf"/>
</dbReference>
<dbReference type="PANTHER" id="PTHR32071">
    <property type="entry name" value="TRANSCRIPTIONAL REGULATORY PROTEIN"/>
    <property type="match status" value="1"/>
</dbReference>
<dbReference type="SMART" id="SM00382">
    <property type="entry name" value="AAA"/>
    <property type="match status" value="1"/>
</dbReference>
<dbReference type="GO" id="GO:0005524">
    <property type="term" value="F:ATP binding"/>
    <property type="evidence" value="ECO:0007669"/>
    <property type="project" value="UniProtKB-KW"/>
</dbReference>
<evidence type="ECO:0000256" key="3">
    <source>
        <dbReference type="ARBA" id="ARBA00022840"/>
    </source>
</evidence>
<accession>A0A5U9VRS4</accession>
<dbReference type="Gene3D" id="3.40.50.300">
    <property type="entry name" value="P-loop containing nucleotide triphosphate hydrolases"/>
    <property type="match status" value="1"/>
</dbReference>
<dbReference type="InterPro" id="IPR011608">
    <property type="entry name" value="PRD"/>
</dbReference>
<dbReference type="Gene3D" id="1.10.1790.10">
    <property type="entry name" value="PRD domain"/>
    <property type="match status" value="1"/>
</dbReference>
<dbReference type="GO" id="GO:0009401">
    <property type="term" value="P:phosphoenolpyruvate-dependent sugar phosphotransferase system"/>
    <property type="evidence" value="ECO:0007669"/>
    <property type="project" value="InterPro"/>
</dbReference>
<dbReference type="PROSITE" id="PS51096">
    <property type="entry name" value="PTS_EIIA_TYPE_4"/>
    <property type="match status" value="1"/>
</dbReference>
<dbReference type="SUPFAM" id="SSF63520">
    <property type="entry name" value="PTS-regulatory domain, PRD"/>
    <property type="match status" value="1"/>
</dbReference>
<dbReference type="GO" id="GO:0006355">
    <property type="term" value="P:regulation of DNA-templated transcription"/>
    <property type="evidence" value="ECO:0007669"/>
    <property type="project" value="InterPro"/>
</dbReference>
<dbReference type="Pfam" id="PF25601">
    <property type="entry name" value="AAA_lid_14"/>
    <property type="match status" value="1"/>
</dbReference>
<evidence type="ECO:0000313" key="7">
    <source>
        <dbReference type="EMBL" id="EBS4548396.1"/>
    </source>
</evidence>
<evidence type="ECO:0000259" key="5">
    <source>
        <dbReference type="PROSITE" id="PS51096"/>
    </source>
</evidence>
<evidence type="ECO:0000256" key="1">
    <source>
        <dbReference type="ARBA" id="ARBA00022679"/>
    </source>
</evidence>
<dbReference type="Gene3D" id="3.40.50.510">
    <property type="entry name" value="Phosphotransferase system, mannose-type IIA component"/>
    <property type="match status" value="1"/>
</dbReference>